<dbReference type="SUPFAM" id="SSF55729">
    <property type="entry name" value="Acyl-CoA N-acyltransferases (Nat)"/>
    <property type="match status" value="1"/>
</dbReference>
<feature type="domain" description="N-acetyltransferase" evidence="1">
    <location>
        <begin position="8"/>
        <end position="156"/>
    </location>
</feature>
<accession>A0A0P1HCX1</accession>
<dbReference type="PROSITE" id="PS51186">
    <property type="entry name" value="GNAT"/>
    <property type="match status" value="1"/>
</dbReference>
<dbReference type="InterPro" id="IPR016181">
    <property type="entry name" value="Acyl_CoA_acyltransferase"/>
</dbReference>
<evidence type="ECO:0000313" key="2">
    <source>
        <dbReference type="EMBL" id="CUI01140.1"/>
    </source>
</evidence>
<dbReference type="Gene3D" id="3.40.630.30">
    <property type="match status" value="1"/>
</dbReference>
<dbReference type="RefSeq" id="WP_058287150.1">
    <property type="nucleotide sequence ID" value="NZ_CYSR01000030.1"/>
</dbReference>
<dbReference type="GO" id="GO:0016747">
    <property type="term" value="F:acyltransferase activity, transferring groups other than amino-acyl groups"/>
    <property type="evidence" value="ECO:0007669"/>
    <property type="project" value="InterPro"/>
</dbReference>
<dbReference type="PANTHER" id="PTHR41700:SF1">
    <property type="entry name" value="N-ACETYLTRANSFERASE DOMAIN-CONTAINING PROTEIN"/>
    <property type="match status" value="1"/>
</dbReference>
<name>A0A0P1HCX1_9RHOB</name>
<sequence length="243" mass="27084">MNMVNTGLVLRELNGVAELKHAEWFQKEVWGKDDPPDNSDLMLAIQHEGGLVAGAFKDGRMLGFLFGFPTGQPHIQHSHRLAVHPDSRGMGLGLKLKWFQRDWCLKRGVTLVRWTFDPLRRVNAGLNIARLGGSARTYYEDYYGEMVGINAGIPSDRLLVDWTLTAPRVEALAKGWKTVAPAGAADSMTVEIPKDLDGLLASDLDAAVGERHRVREEMTSAFAQGYKVDGFDIETCRYRLTRS</sequence>
<dbReference type="CDD" id="cd04301">
    <property type="entry name" value="NAT_SF"/>
    <property type="match status" value="1"/>
</dbReference>
<dbReference type="PANTHER" id="PTHR41700">
    <property type="entry name" value="GCN5-RELATED N-ACETYLTRANSFERASE"/>
    <property type="match status" value="1"/>
</dbReference>
<dbReference type="InterPro" id="IPR038764">
    <property type="entry name" value="GNAT_N_AcTrfase_prd"/>
</dbReference>
<evidence type="ECO:0000313" key="3">
    <source>
        <dbReference type="Proteomes" id="UP000051326"/>
    </source>
</evidence>
<dbReference type="InterPro" id="IPR000182">
    <property type="entry name" value="GNAT_dom"/>
</dbReference>
<dbReference type="Pfam" id="PF00583">
    <property type="entry name" value="Acetyltransf_1"/>
    <property type="match status" value="1"/>
</dbReference>
<dbReference type="EMBL" id="CYSR01000030">
    <property type="protein sequence ID" value="CUI01140.1"/>
    <property type="molecule type" value="Genomic_DNA"/>
</dbReference>
<reference evidence="2 3" key="1">
    <citation type="submission" date="2015-09" db="EMBL/GenBank/DDBJ databases">
        <authorList>
            <consortium name="Swine Surveillance"/>
        </authorList>
    </citation>
    <scope>NUCLEOTIDE SEQUENCE [LARGE SCALE GENOMIC DNA]</scope>
    <source>
        <strain evidence="2 3">CECT 8399</strain>
    </source>
</reference>
<dbReference type="Proteomes" id="UP000051326">
    <property type="component" value="Unassembled WGS sequence"/>
</dbReference>
<gene>
    <name evidence="2" type="ORF">PHA8399_03281</name>
</gene>
<dbReference type="AlphaFoldDB" id="A0A0P1HCX1"/>
<evidence type="ECO:0000259" key="1">
    <source>
        <dbReference type="PROSITE" id="PS51186"/>
    </source>
</evidence>
<dbReference type="STRING" id="1396826.PHA8399_03281"/>
<proteinExistence type="predicted"/>
<protein>
    <recommendedName>
        <fullName evidence="1">N-acetyltransferase domain-containing protein</fullName>
    </recommendedName>
</protein>
<organism evidence="2 3">
    <name type="scientific">Leisingera aquaemixtae</name>
    <dbReference type="NCBI Taxonomy" id="1396826"/>
    <lineage>
        <taxon>Bacteria</taxon>
        <taxon>Pseudomonadati</taxon>
        <taxon>Pseudomonadota</taxon>
        <taxon>Alphaproteobacteria</taxon>
        <taxon>Rhodobacterales</taxon>
        <taxon>Roseobacteraceae</taxon>
        <taxon>Leisingera</taxon>
    </lineage>
</organism>